<feature type="region of interest" description="Disordered" evidence="1">
    <location>
        <begin position="1"/>
        <end position="49"/>
    </location>
</feature>
<evidence type="ECO:0000313" key="3">
    <source>
        <dbReference type="EMBL" id="AXI76995.1"/>
    </source>
</evidence>
<dbReference type="EMBL" id="CP031264">
    <property type="protein sequence ID" value="AXI76995.1"/>
    <property type="molecule type" value="Genomic_DNA"/>
</dbReference>
<dbReference type="OrthoDB" id="3366858at2"/>
<evidence type="ECO:0000256" key="1">
    <source>
        <dbReference type="SAM" id="MobiDB-lite"/>
    </source>
</evidence>
<dbReference type="InterPro" id="IPR025324">
    <property type="entry name" value="DUF4230"/>
</dbReference>
<name>A0A345STE0_9ACTN</name>
<feature type="transmembrane region" description="Helical" evidence="2">
    <location>
        <begin position="56"/>
        <end position="77"/>
    </location>
</feature>
<accession>A0A345STE0</accession>
<keyword evidence="2" id="KW-1133">Transmembrane helix</keyword>
<dbReference type="Pfam" id="PF14014">
    <property type="entry name" value="DUF4230"/>
    <property type="match status" value="1"/>
</dbReference>
<sequence>MPPHREAREAKSGRGGPDRKPGRTVVEERDRDEGPDGGRGRGRDESRAVAGGGRRVPWYVALPITLALIAAAFLAAVRLDWLPGLPDIFGTETKDRSGPAVLKSIQDMSRYQAATGNFQVIVDLEKDAKFLPDAIRGNRTLYVGAGAVSAYVDLGRVGKDGVTVSDDRRSVVLRLPHAKLDQAALDAKRSYVFTKERGLLDRLGDFFGSNPGNEHELNVLATQKIQDAAKESDLDTRAEQNTRSMLAGLLHSLGFTSVEVRFQ</sequence>
<keyword evidence="2" id="KW-0812">Transmembrane</keyword>
<keyword evidence="4" id="KW-1185">Reference proteome</keyword>
<evidence type="ECO:0000313" key="4">
    <source>
        <dbReference type="Proteomes" id="UP000249340"/>
    </source>
</evidence>
<reference evidence="4" key="1">
    <citation type="submission" date="2018-07" db="EMBL/GenBank/DDBJ databases">
        <title>Streptacidiphilus bronchialis DSM 106435 chromosome.</title>
        <authorList>
            <person name="Batra D."/>
            <person name="Gulvik C.A."/>
        </authorList>
    </citation>
    <scope>NUCLEOTIDE SEQUENCE [LARGE SCALE GENOMIC DNA]</scope>
    <source>
        <strain evidence="4">DSM 106435</strain>
    </source>
</reference>
<dbReference type="KEGG" id="stri:C7M71_005570"/>
<organism evidence="3 4">
    <name type="scientific">Peterkaempfera bronchialis</name>
    <dbReference type="NCBI Taxonomy" id="2126346"/>
    <lineage>
        <taxon>Bacteria</taxon>
        <taxon>Bacillati</taxon>
        <taxon>Actinomycetota</taxon>
        <taxon>Actinomycetes</taxon>
        <taxon>Kitasatosporales</taxon>
        <taxon>Streptomycetaceae</taxon>
        <taxon>Peterkaempfera</taxon>
    </lineage>
</organism>
<evidence type="ECO:0000256" key="2">
    <source>
        <dbReference type="SAM" id="Phobius"/>
    </source>
</evidence>
<proteinExistence type="predicted"/>
<dbReference type="AlphaFoldDB" id="A0A345STE0"/>
<keyword evidence="2" id="KW-0472">Membrane</keyword>
<protein>
    <submittedName>
        <fullName evidence="3">DUF4230 domain-containing protein</fullName>
    </submittedName>
</protein>
<feature type="compositionally biased region" description="Basic and acidic residues" evidence="1">
    <location>
        <begin position="1"/>
        <end position="47"/>
    </location>
</feature>
<gene>
    <name evidence="3" type="ORF">C7M71_005570</name>
</gene>
<dbReference type="Proteomes" id="UP000249340">
    <property type="component" value="Chromosome"/>
</dbReference>